<dbReference type="AlphaFoldDB" id="A0A0W0R6E4"/>
<sequence length="948" mass="107467">MPGTSKQSRQYILSQIVELLKTTRHPRESESIYAINNALAQLESLLTILEQPISDTEFNEHIMSHRKWLQLLSGEQQKPRTLVIRELSSIIDNLVKPLQEILAAPKIDEKKQRALKLMSCYSMPEVLSVETSQQATQIQATKEFPLLTEHFEFPEVLVSGMKDEPALAYQFSSHEAAAAFANSLEKQFDIHPTEIGYEIRVSKQDTVYLSRALFSDNFNHLRAQIREQSPRLPPSSDFVFKSLRGDELCFYRSFVAMLVNPGEKHPLRAGEKGAFTVTGRGVFKRAKAATSRPFEDYPLKSAQFTAEEKSGFSKFQSTSVGTLDYHSPVFGFTKDNRSAKLAGVFFEEKDIRFSDRLFIYDGGTIGRPYDVNDAEIAEEYAKTKIGKILFSSDQIKEFKQALKAGSSEQYNEALARVRWNTDQSSKIFIASDTLPARVMAQTYAKQLKAGLLAGGRCTEDYQVPIIFYNPELPDLQFKQYTPEEQRLDLQQLQLLYCNPDELLVEFQNNENFDLLLLLPENIVLKLLAPQPGIETDASYEALCPCMSLLLKAGHTHILESLMDTLSPEGKLQLVQSISTSLNSVQAVTEHVKRQELCLVNLLESSHPELVKCAHTFIQEKAIIQPDRKDSTRMVPIFEIALSNNKLGAAKELLNYSDLNQLAPFNMVTTSLWSAMHSTEKIYPLCQAIATGDIELVEKILNHPKYNISLEEPEKVYQALIRGNNPDMLALFLKRNLFLKLENIEAYTPELTEFLIKFQPQLFKTELYTTLCHGNLDHAYLLLKSNSESFSFLPHLKGMWANLTSEGEKQAFLFNLARLSTAHPELTIISKGDVVEAMSTVTFTEEQLPTMNQFLAQYISTYIEQRKTEPPQRFAALFGRSGAQKVAAAQWILNDCMPAEDLKKHSYALADGRLNLLYLCYEHLNPRAYSAINILELLTLTVIVILNYY</sequence>
<protein>
    <submittedName>
        <fullName evidence="1">Uncharacterized protein</fullName>
    </submittedName>
</protein>
<gene>
    <name evidence="1" type="ORF">Lade_1313</name>
</gene>
<dbReference type="PATRIC" id="fig|45056.6.peg.1356"/>
<comment type="caution">
    <text evidence="1">The sequence shown here is derived from an EMBL/GenBank/DDBJ whole genome shotgun (WGS) entry which is preliminary data.</text>
</comment>
<dbReference type="EMBL" id="LNKA01000001">
    <property type="protein sequence ID" value="KTC66655.1"/>
    <property type="molecule type" value="Genomic_DNA"/>
</dbReference>
<organism evidence="1 2">
    <name type="scientific">Legionella adelaidensis</name>
    <dbReference type="NCBI Taxonomy" id="45056"/>
    <lineage>
        <taxon>Bacteria</taxon>
        <taxon>Pseudomonadati</taxon>
        <taxon>Pseudomonadota</taxon>
        <taxon>Gammaproteobacteria</taxon>
        <taxon>Legionellales</taxon>
        <taxon>Legionellaceae</taxon>
        <taxon>Legionella</taxon>
    </lineage>
</organism>
<name>A0A0W0R6E4_9GAMM</name>
<keyword evidence="2" id="KW-1185">Reference proteome</keyword>
<evidence type="ECO:0000313" key="1">
    <source>
        <dbReference type="EMBL" id="KTC66655.1"/>
    </source>
</evidence>
<reference evidence="1 2" key="1">
    <citation type="submission" date="2015-11" db="EMBL/GenBank/DDBJ databases">
        <title>Identification of large and diverse effector repertoires of 38 Legionella species.</title>
        <authorList>
            <person name="Burstein D."/>
            <person name="Amaro F."/>
            <person name="Zusman T."/>
            <person name="Lifshitz Z."/>
            <person name="Cohen O."/>
            <person name="Gilbert J.A."/>
            <person name="Pupko T."/>
            <person name="Shuman H.A."/>
            <person name="Segal G."/>
        </authorList>
    </citation>
    <scope>NUCLEOTIDE SEQUENCE [LARGE SCALE GENOMIC DNA]</scope>
    <source>
        <strain evidence="1 2">1762-AUS-E</strain>
    </source>
</reference>
<dbReference type="Proteomes" id="UP000054859">
    <property type="component" value="Unassembled WGS sequence"/>
</dbReference>
<evidence type="ECO:0000313" key="2">
    <source>
        <dbReference type="Proteomes" id="UP000054859"/>
    </source>
</evidence>
<accession>A0A0W0R6E4</accession>
<proteinExistence type="predicted"/>
<dbReference type="RefSeq" id="WP_058462311.1">
    <property type="nucleotide sequence ID" value="NZ_CAAAHS010000010.1"/>
</dbReference>